<protein>
    <submittedName>
        <fullName evidence="2">Uncharacterized protein</fullName>
    </submittedName>
</protein>
<name>A0A6G0YBE7_APHCR</name>
<evidence type="ECO:0000313" key="2">
    <source>
        <dbReference type="EMBL" id="KAF0752756.1"/>
    </source>
</evidence>
<feature type="region of interest" description="Disordered" evidence="1">
    <location>
        <begin position="180"/>
        <end position="202"/>
    </location>
</feature>
<feature type="region of interest" description="Disordered" evidence="1">
    <location>
        <begin position="233"/>
        <end position="254"/>
    </location>
</feature>
<dbReference type="Proteomes" id="UP000478052">
    <property type="component" value="Unassembled WGS sequence"/>
</dbReference>
<evidence type="ECO:0000313" key="3">
    <source>
        <dbReference type="Proteomes" id="UP000478052"/>
    </source>
</evidence>
<reference evidence="2 3" key="1">
    <citation type="submission" date="2019-08" db="EMBL/GenBank/DDBJ databases">
        <title>Whole genome of Aphis craccivora.</title>
        <authorList>
            <person name="Voronova N.V."/>
            <person name="Shulinski R.S."/>
            <person name="Bandarenka Y.V."/>
            <person name="Zhorov D.G."/>
            <person name="Warner D."/>
        </authorList>
    </citation>
    <scope>NUCLEOTIDE SEQUENCE [LARGE SCALE GENOMIC DNA]</scope>
    <source>
        <strain evidence="2">180601</strain>
        <tissue evidence="2">Whole Body</tissue>
    </source>
</reference>
<feature type="compositionally biased region" description="Polar residues" evidence="1">
    <location>
        <begin position="106"/>
        <end position="115"/>
    </location>
</feature>
<evidence type="ECO:0000256" key="1">
    <source>
        <dbReference type="SAM" id="MobiDB-lite"/>
    </source>
</evidence>
<dbReference type="EMBL" id="VUJU01004943">
    <property type="protein sequence ID" value="KAF0752756.1"/>
    <property type="molecule type" value="Genomic_DNA"/>
</dbReference>
<organism evidence="2 3">
    <name type="scientific">Aphis craccivora</name>
    <name type="common">Cowpea aphid</name>
    <dbReference type="NCBI Taxonomy" id="307492"/>
    <lineage>
        <taxon>Eukaryota</taxon>
        <taxon>Metazoa</taxon>
        <taxon>Ecdysozoa</taxon>
        <taxon>Arthropoda</taxon>
        <taxon>Hexapoda</taxon>
        <taxon>Insecta</taxon>
        <taxon>Pterygota</taxon>
        <taxon>Neoptera</taxon>
        <taxon>Paraneoptera</taxon>
        <taxon>Hemiptera</taxon>
        <taxon>Sternorrhyncha</taxon>
        <taxon>Aphidomorpha</taxon>
        <taxon>Aphidoidea</taxon>
        <taxon>Aphididae</taxon>
        <taxon>Aphidini</taxon>
        <taxon>Aphis</taxon>
        <taxon>Aphis</taxon>
    </lineage>
</organism>
<accession>A0A6G0YBE7</accession>
<comment type="caution">
    <text evidence="2">The sequence shown here is derived from an EMBL/GenBank/DDBJ whole genome shotgun (WGS) entry which is preliminary data.</text>
</comment>
<feature type="region of interest" description="Disordered" evidence="1">
    <location>
        <begin position="95"/>
        <end position="119"/>
    </location>
</feature>
<keyword evidence="3" id="KW-1185">Reference proteome</keyword>
<sequence>LLALLSQRLSLFFCRNRTVHRLLMMNNQRATSSSTFQPQQTAHLSVESLLFNDIIKEKSQILSDLMDQFLQVHPFSKFESEFNLFARRIKHITRDEQRNGTHRHTTQTPSENNTPTEDDALQENNRQHIESFNIFQQYRPTTTKHKPKTTLTHNDKLKNIPCTSNNSCDTIIEESIINNSSAQKNRQQSEFLPPPAPIPYSESLQINDALPTTSNNGNADSVMEFDAEVVESFKTPSNSDNTNTSQLNQDQSNCSERSEERIKFKYLTNWSVNLKEIKSNKGNSKSVITLTACKQAIYYLQVSQKTRDRFNYFYSINANPLKRSENKVLDLGITFDQELNFHSHLDNICCKALKMLGFIKRICNEFKLTSSIKTLGTLLARDQITMLKKVHKAGVLVARKSKNIIKTDKGYYHLIGPIAEGSPLKLFRACIETNGIPKTWRSIVTHLKTEVEVNLNESFTRKGTIYNKEKKSSYNGPETEEFSEEDLPRHLLNGLNDSDFRQQLLQLSTPKITKSFGGCQTPSALLKHKFHRKFVKACLTIGSLEDSGTY</sequence>
<gene>
    <name evidence="2" type="ORF">FWK35_00022821</name>
</gene>
<dbReference type="OrthoDB" id="6600939at2759"/>
<dbReference type="AlphaFoldDB" id="A0A6G0YBE7"/>
<proteinExistence type="predicted"/>
<feature type="non-terminal residue" evidence="2">
    <location>
        <position position="1"/>
    </location>
</feature>
<feature type="compositionally biased region" description="Polar residues" evidence="1">
    <location>
        <begin position="234"/>
        <end position="254"/>
    </location>
</feature>